<feature type="compositionally biased region" description="Basic and acidic residues" evidence="7">
    <location>
        <begin position="8"/>
        <end position="55"/>
    </location>
</feature>
<dbReference type="SUPFAM" id="SSF103473">
    <property type="entry name" value="MFS general substrate transporter"/>
    <property type="match status" value="1"/>
</dbReference>
<dbReference type="PROSITE" id="PS50850">
    <property type="entry name" value="MFS"/>
    <property type="match status" value="1"/>
</dbReference>
<dbReference type="InterPro" id="IPR005828">
    <property type="entry name" value="MFS_sugar_transport-like"/>
</dbReference>
<keyword evidence="6 8" id="KW-0472">Membrane</keyword>
<dbReference type="InterPro" id="IPR036259">
    <property type="entry name" value="MFS_trans_sf"/>
</dbReference>
<dbReference type="EMBL" id="BMAW01029797">
    <property type="protein sequence ID" value="GFU13801.1"/>
    <property type="molecule type" value="Genomic_DNA"/>
</dbReference>
<dbReference type="OrthoDB" id="10262656at2759"/>
<feature type="region of interest" description="Disordered" evidence="7">
    <location>
        <begin position="1"/>
        <end position="62"/>
    </location>
</feature>
<dbReference type="AlphaFoldDB" id="A0A8X6UG62"/>
<keyword evidence="5 8" id="KW-1133">Transmembrane helix</keyword>
<comment type="similarity">
    <text evidence="2">Belongs to the major facilitator superfamily.</text>
</comment>
<dbReference type="PANTHER" id="PTHR23511:SF5">
    <property type="entry name" value="MAJOR FACILITATOR-TYPE TRANSPORTER HXNZ-RELATED"/>
    <property type="match status" value="1"/>
</dbReference>
<evidence type="ECO:0000256" key="2">
    <source>
        <dbReference type="ARBA" id="ARBA00008335"/>
    </source>
</evidence>
<dbReference type="Gene3D" id="1.20.1250.20">
    <property type="entry name" value="MFS general substrate transporter like domains"/>
    <property type="match status" value="1"/>
</dbReference>
<feature type="transmembrane region" description="Helical" evidence="8">
    <location>
        <begin position="159"/>
        <end position="176"/>
    </location>
</feature>
<dbReference type="Pfam" id="PF00083">
    <property type="entry name" value="Sugar_tr"/>
    <property type="match status" value="1"/>
</dbReference>
<evidence type="ECO:0000256" key="3">
    <source>
        <dbReference type="ARBA" id="ARBA00022448"/>
    </source>
</evidence>
<evidence type="ECO:0000313" key="11">
    <source>
        <dbReference type="Proteomes" id="UP000887013"/>
    </source>
</evidence>
<dbReference type="GO" id="GO:0016020">
    <property type="term" value="C:membrane"/>
    <property type="evidence" value="ECO:0007669"/>
    <property type="project" value="UniProtKB-SubCell"/>
</dbReference>
<feature type="transmembrane region" description="Helical" evidence="8">
    <location>
        <begin position="99"/>
        <end position="124"/>
    </location>
</feature>
<name>A0A8X6UG62_NEPPI</name>
<evidence type="ECO:0000256" key="4">
    <source>
        <dbReference type="ARBA" id="ARBA00022692"/>
    </source>
</evidence>
<keyword evidence="4 8" id="KW-0812">Transmembrane</keyword>
<feature type="transmembrane region" description="Helical" evidence="8">
    <location>
        <begin position="215"/>
        <end position="238"/>
    </location>
</feature>
<organism evidence="10 11">
    <name type="scientific">Nephila pilipes</name>
    <name type="common">Giant wood spider</name>
    <name type="synonym">Nephila maculata</name>
    <dbReference type="NCBI Taxonomy" id="299642"/>
    <lineage>
        <taxon>Eukaryota</taxon>
        <taxon>Metazoa</taxon>
        <taxon>Ecdysozoa</taxon>
        <taxon>Arthropoda</taxon>
        <taxon>Chelicerata</taxon>
        <taxon>Arachnida</taxon>
        <taxon>Araneae</taxon>
        <taxon>Araneomorphae</taxon>
        <taxon>Entelegynae</taxon>
        <taxon>Araneoidea</taxon>
        <taxon>Nephilidae</taxon>
        <taxon>Nephila</taxon>
    </lineage>
</organism>
<keyword evidence="3" id="KW-0813">Transport</keyword>
<dbReference type="InterPro" id="IPR020846">
    <property type="entry name" value="MFS_dom"/>
</dbReference>
<keyword evidence="11" id="KW-1185">Reference proteome</keyword>
<sequence>MFWRRKKDNSESETKTTEDVEGNTDKETTEEKVVNDAENSETKSNDNKESVSCDKEENENEVPPTKISYTGCVYDIDNVIDEGGFGKYQWMVTFLGGMIWFAAASQIMILTLIGDLIACTWNIYRSQNALLFSVVFFCMSIGSPIFGYIGDNYGRKKSIGLYLLIQFSFGAGSAAANSIHTMIFLMAFVGLSLGGEGQIIAYVCEFYPVKDRGIAGFYTAYFWTAATLFLLFICWGTIGVEENWRGILFIAALPALINLLFIKWYPESPRYFLISEQPEKATKRLEEMASMNKVKMPEGRLKPYKKDRSEESGHFLDLFKPERRWSTVLKCFLWFSTTFTYYAYALITPMIIKNGTIHFSKEMLVTTIAADNSSGVLMNLFPCNQFTSQNYKDLSWITSSEFLGSVTKTIVKSHVGNAEAKNKITNQK</sequence>
<evidence type="ECO:0000313" key="10">
    <source>
        <dbReference type="EMBL" id="GFU13801.1"/>
    </source>
</evidence>
<feature type="transmembrane region" description="Helical" evidence="8">
    <location>
        <begin position="331"/>
        <end position="352"/>
    </location>
</feature>
<dbReference type="Proteomes" id="UP000887013">
    <property type="component" value="Unassembled WGS sequence"/>
</dbReference>
<protein>
    <submittedName>
        <fullName evidence="10">Synaptic vesicle 2-related protein</fullName>
    </submittedName>
</protein>
<feature type="transmembrane region" description="Helical" evidence="8">
    <location>
        <begin position="182"/>
        <end position="203"/>
    </location>
</feature>
<accession>A0A8X6UG62</accession>
<feature type="domain" description="Major facilitator superfamily (MFS) profile" evidence="9">
    <location>
        <begin position="92"/>
        <end position="428"/>
    </location>
</feature>
<dbReference type="PANTHER" id="PTHR23511">
    <property type="entry name" value="SYNAPTIC VESICLE GLYCOPROTEIN 2"/>
    <property type="match status" value="1"/>
</dbReference>
<evidence type="ECO:0000256" key="7">
    <source>
        <dbReference type="SAM" id="MobiDB-lite"/>
    </source>
</evidence>
<feature type="transmembrane region" description="Helical" evidence="8">
    <location>
        <begin position="130"/>
        <end position="150"/>
    </location>
</feature>
<proteinExistence type="inferred from homology"/>
<evidence type="ECO:0000256" key="8">
    <source>
        <dbReference type="SAM" id="Phobius"/>
    </source>
</evidence>
<comment type="caution">
    <text evidence="10">The sequence shown here is derived from an EMBL/GenBank/DDBJ whole genome shotgun (WGS) entry which is preliminary data.</text>
</comment>
<dbReference type="GO" id="GO:0022857">
    <property type="term" value="F:transmembrane transporter activity"/>
    <property type="evidence" value="ECO:0007669"/>
    <property type="project" value="InterPro"/>
</dbReference>
<evidence type="ECO:0000256" key="1">
    <source>
        <dbReference type="ARBA" id="ARBA00004141"/>
    </source>
</evidence>
<evidence type="ECO:0000256" key="6">
    <source>
        <dbReference type="ARBA" id="ARBA00023136"/>
    </source>
</evidence>
<evidence type="ECO:0000256" key="5">
    <source>
        <dbReference type="ARBA" id="ARBA00022989"/>
    </source>
</evidence>
<comment type="subcellular location">
    <subcellularLocation>
        <location evidence="1">Membrane</location>
        <topology evidence="1">Multi-pass membrane protein</topology>
    </subcellularLocation>
</comment>
<reference evidence="10" key="1">
    <citation type="submission" date="2020-08" db="EMBL/GenBank/DDBJ databases">
        <title>Multicomponent nature underlies the extraordinary mechanical properties of spider dragline silk.</title>
        <authorList>
            <person name="Kono N."/>
            <person name="Nakamura H."/>
            <person name="Mori M."/>
            <person name="Yoshida Y."/>
            <person name="Ohtoshi R."/>
            <person name="Malay A.D."/>
            <person name="Moran D.A.P."/>
            <person name="Tomita M."/>
            <person name="Numata K."/>
            <person name="Arakawa K."/>
        </authorList>
    </citation>
    <scope>NUCLEOTIDE SEQUENCE</scope>
</reference>
<feature type="transmembrane region" description="Helical" evidence="8">
    <location>
        <begin position="244"/>
        <end position="262"/>
    </location>
</feature>
<evidence type="ECO:0000259" key="9">
    <source>
        <dbReference type="PROSITE" id="PS50850"/>
    </source>
</evidence>
<gene>
    <name evidence="10" type="primary">SVOP</name>
    <name evidence="10" type="ORF">NPIL_330301</name>
</gene>